<evidence type="ECO:0000256" key="3">
    <source>
        <dbReference type="ARBA" id="ARBA00022475"/>
    </source>
</evidence>
<dbReference type="GO" id="GO:0022857">
    <property type="term" value="F:transmembrane transporter activity"/>
    <property type="evidence" value="ECO:0007669"/>
    <property type="project" value="UniProtKB-UniRule"/>
</dbReference>
<evidence type="ECO:0000256" key="4">
    <source>
        <dbReference type="ARBA" id="ARBA00022519"/>
    </source>
</evidence>
<comment type="function">
    <text evidence="9">Part of the tripartite ATP-independent periplasmic (TRAP) transport system.</text>
</comment>
<sequence>MFGPAIGLIDRLTGWGSLLSALCLLGILVLMMMEIVARNLFDSSFDFTWDIAGYLMGACFTLALAGAMKNGLHVRVTALLDALPARAAHLIEVAACLVAVAICAVIATAFVQLAWLSWTRDTTSATAIRVPLVYPQAVLATGTVLMTLQCIAQALRLLRGERLSVAEAIE</sequence>
<evidence type="ECO:0000256" key="6">
    <source>
        <dbReference type="ARBA" id="ARBA00022989"/>
    </source>
</evidence>
<evidence type="ECO:0000256" key="9">
    <source>
        <dbReference type="RuleBase" id="RU369079"/>
    </source>
</evidence>
<dbReference type="Proteomes" id="UP000028824">
    <property type="component" value="Unassembled WGS sequence"/>
</dbReference>
<feature type="transmembrane region" description="Helical" evidence="9">
    <location>
        <begin position="89"/>
        <end position="113"/>
    </location>
</feature>
<keyword evidence="7 9" id="KW-0472">Membrane</keyword>
<keyword evidence="12" id="KW-1185">Reference proteome</keyword>
<protein>
    <recommendedName>
        <fullName evidence="9">TRAP transporter small permease protein</fullName>
    </recommendedName>
</protein>
<name>A0A086XY12_9RHOB</name>
<keyword evidence="2 9" id="KW-0813">Transport</keyword>
<dbReference type="PANTHER" id="PTHR35011:SF10">
    <property type="entry name" value="TRAP TRANSPORTER SMALL PERMEASE PROTEIN"/>
    <property type="match status" value="1"/>
</dbReference>
<evidence type="ECO:0000256" key="5">
    <source>
        <dbReference type="ARBA" id="ARBA00022692"/>
    </source>
</evidence>
<feature type="transmembrane region" description="Helical" evidence="9">
    <location>
        <begin position="133"/>
        <end position="155"/>
    </location>
</feature>
<evidence type="ECO:0000256" key="8">
    <source>
        <dbReference type="ARBA" id="ARBA00038436"/>
    </source>
</evidence>
<dbReference type="GO" id="GO:0005886">
    <property type="term" value="C:plasma membrane"/>
    <property type="evidence" value="ECO:0007669"/>
    <property type="project" value="UniProtKB-SubCell"/>
</dbReference>
<feature type="domain" description="Tripartite ATP-independent periplasmic transporters DctQ component" evidence="10">
    <location>
        <begin position="27"/>
        <end position="159"/>
    </location>
</feature>
<dbReference type="eggNOG" id="COG4665">
    <property type="taxonomic scope" value="Bacteria"/>
</dbReference>
<reference evidence="11 12" key="1">
    <citation type="submission" date="2014-03" db="EMBL/GenBank/DDBJ databases">
        <title>Genome of Paenirhodobacter enshiensis DW2-9.</title>
        <authorList>
            <person name="Wang D."/>
            <person name="Wang G."/>
        </authorList>
    </citation>
    <scope>NUCLEOTIDE SEQUENCE [LARGE SCALE GENOMIC DNA]</scope>
    <source>
        <strain evidence="11 12">DW2-9</strain>
    </source>
</reference>
<evidence type="ECO:0000256" key="1">
    <source>
        <dbReference type="ARBA" id="ARBA00004429"/>
    </source>
</evidence>
<dbReference type="InterPro" id="IPR055348">
    <property type="entry name" value="DctQ"/>
</dbReference>
<evidence type="ECO:0000313" key="12">
    <source>
        <dbReference type="Proteomes" id="UP000028824"/>
    </source>
</evidence>
<organism evidence="11 12">
    <name type="scientific">Paenirhodobacter enshiensis</name>
    <dbReference type="NCBI Taxonomy" id="1105367"/>
    <lineage>
        <taxon>Bacteria</taxon>
        <taxon>Pseudomonadati</taxon>
        <taxon>Pseudomonadota</taxon>
        <taxon>Alphaproteobacteria</taxon>
        <taxon>Rhodobacterales</taxon>
        <taxon>Rhodobacter group</taxon>
        <taxon>Paenirhodobacter</taxon>
    </lineage>
</organism>
<dbReference type="EMBL" id="JFZB01000012">
    <property type="protein sequence ID" value="KFI26912.1"/>
    <property type="molecule type" value="Genomic_DNA"/>
</dbReference>
<evidence type="ECO:0000256" key="7">
    <source>
        <dbReference type="ARBA" id="ARBA00023136"/>
    </source>
</evidence>
<keyword evidence="3" id="KW-1003">Cell membrane</keyword>
<dbReference type="Pfam" id="PF04290">
    <property type="entry name" value="DctQ"/>
    <property type="match status" value="1"/>
</dbReference>
<keyword evidence="5 9" id="KW-0812">Transmembrane</keyword>
<comment type="similarity">
    <text evidence="8 9">Belongs to the TRAP transporter small permease family.</text>
</comment>
<feature type="transmembrane region" description="Helical" evidence="9">
    <location>
        <begin position="12"/>
        <end position="31"/>
    </location>
</feature>
<comment type="caution">
    <text evidence="11">The sequence shown here is derived from an EMBL/GenBank/DDBJ whole genome shotgun (WGS) entry which is preliminary data.</text>
</comment>
<feature type="transmembrane region" description="Helical" evidence="9">
    <location>
        <begin position="51"/>
        <end position="68"/>
    </location>
</feature>
<dbReference type="PANTHER" id="PTHR35011">
    <property type="entry name" value="2,3-DIKETO-L-GULONATE TRAP TRANSPORTER SMALL PERMEASE PROTEIN YIAM"/>
    <property type="match status" value="1"/>
</dbReference>
<gene>
    <name evidence="11" type="ORF">CG50_01220</name>
</gene>
<dbReference type="GO" id="GO:0015740">
    <property type="term" value="P:C4-dicarboxylate transport"/>
    <property type="evidence" value="ECO:0007669"/>
    <property type="project" value="TreeGrafter"/>
</dbReference>
<accession>A0A086XY12</accession>
<proteinExistence type="inferred from homology"/>
<evidence type="ECO:0000259" key="10">
    <source>
        <dbReference type="Pfam" id="PF04290"/>
    </source>
</evidence>
<comment type="subcellular location">
    <subcellularLocation>
        <location evidence="1 9">Cell inner membrane</location>
        <topology evidence="1 9">Multi-pass membrane protein</topology>
    </subcellularLocation>
</comment>
<evidence type="ECO:0000313" key="11">
    <source>
        <dbReference type="EMBL" id="KFI26912.1"/>
    </source>
</evidence>
<evidence type="ECO:0000256" key="2">
    <source>
        <dbReference type="ARBA" id="ARBA00022448"/>
    </source>
</evidence>
<comment type="subunit">
    <text evidence="9">The complex comprises the extracytoplasmic solute receptor protein and the two transmembrane proteins.</text>
</comment>
<dbReference type="STRING" id="1105367.CG50_01220"/>
<dbReference type="InterPro" id="IPR007387">
    <property type="entry name" value="TRAP_DctQ"/>
</dbReference>
<keyword evidence="6 9" id="KW-1133">Transmembrane helix</keyword>
<dbReference type="AlphaFoldDB" id="A0A086XY12"/>
<keyword evidence="4 9" id="KW-0997">Cell inner membrane</keyword>